<sequence>MKKFIFGTCLGINSIFILPENEWEKVHSYIQVFNERYFKTKALLSYYSPSEVNKRKSEEIKSEKKYQHAVLFDFDEEKNDRKNVAFYTDLQERMRIADLVANQRGVTKQERINVIEQTLKDHYPEMFANYKEIIASKLEKEIRKTGNN</sequence>
<dbReference type="Proteomes" id="UP000187209">
    <property type="component" value="Unassembled WGS sequence"/>
</dbReference>
<gene>
    <name evidence="1" type="ORF">SteCoe_35471</name>
</gene>
<accession>A0A1R2AS95</accession>
<evidence type="ECO:0000313" key="2">
    <source>
        <dbReference type="Proteomes" id="UP000187209"/>
    </source>
</evidence>
<evidence type="ECO:0000313" key="1">
    <source>
        <dbReference type="EMBL" id="OMJ67378.1"/>
    </source>
</evidence>
<dbReference type="EMBL" id="MPUH01001508">
    <property type="protein sequence ID" value="OMJ67378.1"/>
    <property type="molecule type" value="Genomic_DNA"/>
</dbReference>
<name>A0A1R2AS95_9CILI</name>
<protein>
    <submittedName>
        <fullName evidence="1">Uncharacterized protein</fullName>
    </submittedName>
</protein>
<keyword evidence="2" id="KW-1185">Reference proteome</keyword>
<organism evidence="1 2">
    <name type="scientific">Stentor coeruleus</name>
    <dbReference type="NCBI Taxonomy" id="5963"/>
    <lineage>
        <taxon>Eukaryota</taxon>
        <taxon>Sar</taxon>
        <taxon>Alveolata</taxon>
        <taxon>Ciliophora</taxon>
        <taxon>Postciliodesmatophora</taxon>
        <taxon>Heterotrichea</taxon>
        <taxon>Heterotrichida</taxon>
        <taxon>Stentoridae</taxon>
        <taxon>Stentor</taxon>
    </lineage>
</organism>
<dbReference type="AlphaFoldDB" id="A0A1R2AS95"/>
<reference evidence="1 2" key="1">
    <citation type="submission" date="2016-11" db="EMBL/GenBank/DDBJ databases">
        <title>The macronuclear genome of Stentor coeruleus: a giant cell with tiny introns.</title>
        <authorList>
            <person name="Slabodnick M."/>
            <person name="Ruby J.G."/>
            <person name="Reiff S.B."/>
            <person name="Swart E.C."/>
            <person name="Gosai S."/>
            <person name="Prabakaran S."/>
            <person name="Witkowska E."/>
            <person name="Larue G.E."/>
            <person name="Fisher S."/>
            <person name="Freeman R.M."/>
            <person name="Gunawardena J."/>
            <person name="Chu W."/>
            <person name="Stover N.A."/>
            <person name="Gregory B.D."/>
            <person name="Nowacki M."/>
            <person name="Derisi J."/>
            <person name="Roy S.W."/>
            <person name="Marshall W.F."/>
            <person name="Sood P."/>
        </authorList>
    </citation>
    <scope>NUCLEOTIDE SEQUENCE [LARGE SCALE GENOMIC DNA]</scope>
    <source>
        <strain evidence="1">WM001</strain>
    </source>
</reference>
<comment type="caution">
    <text evidence="1">The sequence shown here is derived from an EMBL/GenBank/DDBJ whole genome shotgun (WGS) entry which is preliminary data.</text>
</comment>
<proteinExistence type="predicted"/>